<accession>A0A2H0B3U4</accession>
<protein>
    <recommendedName>
        <fullName evidence="3">FAD/NAD(P)-binding domain-containing protein</fullName>
    </recommendedName>
</protein>
<dbReference type="AlphaFoldDB" id="A0A2H0B3U4"/>
<reference evidence="4 5" key="1">
    <citation type="submission" date="2017-09" db="EMBL/GenBank/DDBJ databases">
        <title>Depth-based differentiation of microbial function through sediment-hosted aquifers and enrichment of novel symbionts in the deep terrestrial subsurface.</title>
        <authorList>
            <person name="Probst A.J."/>
            <person name="Ladd B."/>
            <person name="Jarett J.K."/>
            <person name="Geller-Mcgrath D.E."/>
            <person name="Sieber C.M."/>
            <person name="Emerson J.B."/>
            <person name="Anantharaman K."/>
            <person name="Thomas B.C."/>
            <person name="Malmstrom R."/>
            <person name="Stieglmeier M."/>
            <person name="Klingl A."/>
            <person name="Woyke T."/>
            <person name="Ryan C.M."/>
            <person name="Banfield J.F."/>
        </authorList>
    </citation>
    <scope>NUCLEOTIDE SEQUENCE [LARGE SCALE GENOMIC DNA]</scope>
    <source>
        <strain evidence="4">CG23_combo_of_CG06-09_8_20_14_all_47_9</strain>
    </source>
</reference>
<gene>
    <name evidence="4" type="ORF">COX09_02265</name>
</gene>
<feature type="domain" description="FAD/NAD(P)-binding" evidence="3">
    <location>
        <begin position="2"/>
        <end position="144"/>
    </location>
</feature>
<dbReference type="Pfam" id="PF07992">
    <property type="entry name" value="Pyr_redox_2"/>
    <property type="match status" value="1"/>
</dbReference>
<dbReference type="Gene3D" id="3.50.50.60">
    <property type="entry name" value="FAD/NAD(P)-binding domain"/>
    <property type="match status" value="2"/>
</dbReference>
<organism evidence="4 5">
    <name type="scientific">Candidatus Beckwithbacteria bacterium CG23_combo_of_CG06-09_8_20_14_all_47_9</name>
    <dbReference type="NCBI Taxonomy" id="1974498"/>
    <lineage>
        <taxon>Bacteria</taxon>
        <taxon>Candidatus Beckwithiibacteriota</taxon>
    </lineage>
</organism>
<evidence type="ECO:0000256" key="2">
    <source>
        <dbReference type="ARBA" id="ARBA00023002"/>
    </source>
</evidence>
<evidence type="ECO:0000259" key="3">
    <source>
        <dbReference type="Pfam" id="PF07992"/>
    </source>
</evidence>
<evidence type="ECO:0000313" key="4">
    <source>
        <dbReference type="EMBL" id="PIP52319.1"/>
    </source>
</evidence>
<dbReference type="SUPFAM" id="SSF51905">
    <property type="entry name" value="FAD/NAD(P)-binding domain"/>
    <property type="match status" value="1"/>
</dbReference>
<proteinExistence type="predicted"/>
<dbReference type="PRINTS" id="PR00469">
    <property type="entry name" value="PNDRDTASEII"/>
</dbReference>
<name>A0A2H0B3U4_9BACT</name>
<dbReference type="InterPro" id="IPR050097">
    <property type="entry name" value="Ferredoxin-NADP_redctase_2"/>
</dbReference>
<comment type="caution">
    <text evidence="4">The sequence shown here is derived from an EMBL/GenBank/DDBJ whole genome shotgun (WGS) entry which is preliminary data.</text>
</comment>
<dbReference type="PANTHER" id="PTHR48105">
    <property type="entry name" value="THIOREDOXIN REDUCTASE 1-RELATED-RELATED"/>
    <property type="match status" value="1"/>
</dbReference>
<evidence type="ECO:0000313" key="5">
    <source>
        <dbReference type="Proteomes" id="UP000231081"/>
    </source>
</evidence>
<sequence length="177" mass="18945">MVGGGDASVKGAVLAAEYVNKLFLIVRGKEVTAEPINLDKMKKLGSKIELILETEVKEIIGKEKLEKIRLSRAFNGSDELIVDGLFVEVGAIPNVELAKSLGVLLDEHGYIKVDNMMQTNVDGVFAAGDAVNHFGSFKQDITAAAMGAVAATSAYNDKKIHGELCSFHAKPPMATKQ</sequence>
<evidence type="ECO:0000256" key="1">
    <source>
        <dbReference type="ARBA" id="ARBA00022630"/>
    </source>
</evidence>
<keyword evidence="2" id="KW-0560">Oxidoreductase</keyword>
<dbReference type="GO" id="GO:0016491">
    <property type="term" value="F:oxidoreductase activity"/>
    <property type="evidence" value="ECO:0007669"/>
    <property type="project" value="UniProtKB-KW"/>
</dbReference>
<dbReference type="Proteomes" id="UP000231081">
    <property type="component" value="Unassembled WGS sequence"/>
</dbReference>
<dbReference type="EMBL" id="PCSQ01000057">
    <property type="protein sequence ID" value="PIP52319.1"/>
    <property type="molecule type" value="Genomic_DNA"/>
</dbReference>
<keyword evidence="1" id="KW-0285">Flavoprotein</keyword>
<dbReference type="InterPro" id="IPR023753">
    <property type="entry name" value="FAD/NAD-binding_dom"/>
</dbReference>
<dbReference type="InterPro" id="IPR036188">
    <property type="entry name" value="FAD/NAD-bd_sf"/>
</dbReference>
<dbReference type="PRINTS" id="PR00368">
    <property type="entry name" value="FADPNR"/>
</dbReference>